<gene>
    <name evidence="2" type="ORF">ZEAMMB73_Zm00001d014185</name>
</gene>
<dbReference type="AlphaFoldDB" id="A0A1D6GQQ9"/>
<reference evidence="2" key="1">
    <citation type="submission" date="2015-12" db="EMBL/GenBank/DDBJ databases">
        <title>Update maize B73 reference genome by single molecule sequencing technologies.</title>
        <authorList>
            <consortium name="Maize Genome Sequencing Project"/>
            <person name="Ware D."/>
        </authorList>
    </citation>
    <scope>NUCLEOTIDE SEQUENCE</scope>
    <source>
        <tissue evidence="2">Seedling</tissue>
    </source>
</reference>
<dbReference type="EMBL" id="CM000781">
    <property type="protein sequence ID" value="AQK65470.1"/>
    <property type="molecule type" value="Genomic_DNA"/>
</dbReference>
<protein>
    <submittedName>
        <fullName evidence="2">Uncharacterized protein</fullName>
    </submittedName>
</protein>
<organism evidence="2">
    <name type="scientific">Zea mays</name>
    <name type="common">Maize</name>
    <dbReference type="NCBI Taxonomy" id="4577"/>
    <lineage>
        <taxon>Eukaryota</taxon>
        <taxon>Viridiplantae</taxon>
        <taxon>Streptophyta</taxon>
        <taxon>Embryophyta</taxon>
        <taxon>Tracheophyta</taxon>
        <taxon>Spermatophyta</taxon>
        <taxon>Magnoliopsida</taxon>
        <taxon>Liliopsida</taxon>
        <taxon>Poales</taxon>
        <taxon>Poaceae</taxon>
        <taxon>PACMAD clade</taxon>
        <taxon>Panicoideae</taxon>
        <taxon>Andropogonodae</taxon>
        <taxon>Andropogoneae</taxon>
        <taxon>Tripsacinae</taxon>
        <taxon>Zea</taxon>
    </lineage>
</organism>
<feature type="region of interest" description="Disordered" evidence="1">
    <location>
        <begin position="81"/>
        <end position="106"/>
    </location>
</feature>
<feature type="compositionally biased region" description="Polar residues" evidence="1">
    <location>
        <begin position="9"/>
        <end position="30"/>
    </location>
</feature>
<accession>A0A1D6GQQ9</accession>
<dbReference type="ExpressionAtlas" id="A0A1D6GQQ9">
    <property type="expression patterns" value="baseline"/>
</dbReference>
<evidence type="ECO:0000313" key="2">
    <source>
        <dbReference type="EMBL" id="AQK65470.1"/>
    </source>
</evidence>
<evidence type="ECO:0000256" key="1">
    <source>
        <dbReference type="SAM" id="MobiDB-lite"/>
    </source>
</evidence>
<name>A0A1D6GQQ9_MAIZE</name>
<proteinExistence type="predicted"/>
<feature type="non-terminal residue" evidence="2">
    <location>
        <position position="1"/>
    </location>
</feature>
<sequence length="116" mass="12469">ISRRHSCWGHSSTTRRNLATASSTSRNSPTWPHVPLCTTSSSAAAAWTRCRAAAPRCPSSRRGTSWSSPTSATLRLFWAPHSTTTPSRHPAHRPPEAQPATGVAHPVVQRPGVLPC</sequence>
<feature type="region of interest" description="Disordered" evidence="1">
    <location>
        <begin position="1"/>
        <end position="32"/>
    </location>
</feature>